<sequence length="86" mass="9762">MFMDQRSPHKTDRSDQTVSRRDLKLGRMVVLTATYNVTKARQNRPDGGATANKSMKSLNLLNRQLQAQVSYVAGILASRRTKRIRS</sequence>
<feature type="non-terminal residue" evidence="2">
    <location>
        <position position="1"/>
    </location>
</feature>
<dbReference type="EMBL" id="JAMKFB020000031">
    <property type="protein sequence ID" value="KAL0154357.1"/>
    <property type="molecule type" value="Genomic_DNA"/>
</dbReference>
<feature type="region of interest" description="Disordered" evidence="1">
    <location>
        <begin position="1"/>
        <end position="21"/>
    </location>
</feature>
<dbReference type="AlphaFoldDB" id="A0ABD0MYR1"/>
<accession>A0ABD0MYR1</accession>
<name>A0ABD0MYR1_CIRMR</name>
<comment type="caution">
    <text evidence="2">The sequence shown here is derived from an EMBL/GenBank/DDBJ whole genome shotgun (WGS) entry which is preliminary data.</text>
</comment>
<evidence type="ECO:0000256" key="1">
    <source>
        <dbReference type="SAM" id="MobiDB-lite"/>
    </source>
</evidence>
<organism evidence="2 3">
    <name type="scientific">Cirrhinus mrigala</name>
    <name type="common">Mrigala</name>
    <dbReference type="NCBI Taxonomy" id="683832"/>
    <lineage>
        <taxon>Eukaryota</taxon>
        <taxon>Metazoa</taxon>
        <taxon>Chordata</taxon>
        <taxon>Craniata</taxon>
        <taxon>Vertebrata</taxon>
        <taxon>Euteleostomi</taxon>
        <taxon>Actinopterygii</taxon>
        <taxon>Neopterygii</taxon>
        <taxon>Teleostei</taxon>
        <taxon>Ostariophysi</taxon>
        <taxon>Cypriniformes</taxon>
        <taxon>Cyprinidae</taxon>
        <taxon>Labeoninae</taxon>
        <taxon>Labeonini</taxon>
        <taxon>Cirrhinus</taxon>
    </lineage>
</organism>
<keyword evidence="3" id="KW-1185">Reference proteome</keyword>
<reference evidence="2 3" key="1">
    <citation type="submission" date="2024-05" db="EMBL/GenBank/DDBJ databases">
        <title>Genome sequencing and assembly of Indian major carp, Cirrhinus mrigala (Hamilton, 1822).</title>
        <authorList>
            <person name="Mohindra V."/>
            <person name="Chowdhury L.M."/>
            <person name="Lal K."/>
            <person name="Jena J.K."/>
        </authorList>
    </citation>
    <scope>NUCLEOTIDE SEQUENCE [LARGE SCALE GENOMIC DNA]</scope>
    <source>
        <strain evidence="2">CM1030</strain>
        <tissue evidence="2">Blood</tissue>
    </source>
</reference>
<proteinExistence type="predicted"/>
<dbReference type="Proteomes" id="UP001529510">
    <property type="component" value="Unassembled WGS sequence"/>
</dbReference>
<evidence type="ECO:0000313" key="2">
    <source>
        <dbReference type="EMBL" id="KAL0154357.1"/>
    </source>
</evidence>
<evidence type="ECO:0000313" key="3">
    <source>
        <dbReference type="Proteomes" id="UP001529510"/>
    </source>
</evidence>
<protein>
    <submittedName>
        <fullName evidence="2">Uncharacterized protein</fullName>
    </submittedName>
</protein>
<gene>
    <name evidence="2" type="ORF">M9458_050323</name>
</gene>